<dbReference type="Proteomes" id="UP000694257">
    <property type="component" value="Chromosome"/>
</dbReference>
<dbReference type="Pfam" id="PF03704">
    <property type="entry name" value="BTAD"/>
    <property type="match status" value="1"/>
</dbReference>
<dbReference type="SMART" id="SM01043">
    <property type="entry name" value="BTAD"/>
    <property type="match status" value="1"/>
</dbReference>
<feature type="domain" description="OmpR/PhoB-type" evidence="6">
    <location>
        <begin position="34"/>
        <end position="137"/>
    </location>
</feature>
<evidence type="ECO:0000256" key="5">
    <source>
        <dbReference type="SAM" id="MobiDB-lite"/>
    </source>
</evidence>
<keyword evidence="2 4" id="KW-0238">DNA-binding</keyword>
<dbReference type="PANTHER" id="PTHR35807">
    <property type="entry name" value="TRANSCRIPTIONAL REGULATOR REDD-RELATED"/>
    <property type="match status" value="1"/>
</dbReference>
<dbReference type="CDD" id="cd15831">
    <property type="entry name" value="BTAD"/>
    <property type="match status" value="1"/>
</dbReference>
<feature type="region of interest" description="Disordered" evidence="5">
    <location>
        <begin position="657"/>
        <end position="678"/>
    </location>
</feature>
<dbReference type="InterPro" id="IPR005158">
    <property type="entry name" value="BTAD"/>
</dbReference>
<protein>
    <submittedName>
        <fullName evidence="7">Winged helix-turn-helix domain-containing protein</fullName>
    </submittedName>
</protein>
<organism evidence="7 8">
    <name type="scientific">Nocardia iowensis</name>
    <dbReference type="NCBI Taxonomy" id="204891"/>
    <lineage>
        <taxon>Bacteria</taxon>
        <taxon>Bacillati</taxon>
        <taxon>Actinomycetota</taxon>
        <taxon>Actinomycetes</taxon>
        <taxon>Mycobacteriales</taxon>
        <taxon>Nocardiaceae</taxon>
        <taxon>Nocardia</taxon>
    </lineage>
</organism>
<sequence length="678" mass="74135">MTMSSSILEATTYDRLSIDLRFDGDSKNLGQARPVLTAYRDKMRFCLLGPLVVATADGRPIRITELKVRALLVDLLLHVGQTVTTDRLIEDLWHDRSGRRLGTLQVKISQLRRALEAAQPGGKNLVAYQGQGYVLDIDPEALDTHRFRTLTQRARAAPNPRARAALLTEALALWRGPALADFADEAFAQSSIATLTEQRLTAWEDQAQARLELGEHHLLADELGELVAAYPLRERFREVHIRALYRAGRQTEALASYHELRELLRDELGLEPGPGLLTLHQAVLEHDPLLVTVPEESAGSTAAPARVPARSSTPAELPADTVAFTGRDEEVARLSNMLKPQGDAPRIAVLIGGGGVGKSALAVRAARLLAPEFPDGQLYLDLHGHTPGEEPVSASQALPRLLRSLGAEPPPSVREIDEMAGRLRSAVAGRRLLFLLDNAKDTAQVRPFLPGAPQCSVLVTSRRALAIGDAWTCPVDALGAADGLSLLRKLARPLGDAEGAEEVVRLCQGLPLALRIAAIRLESHPTWTYRTLARRLRPEHRRLDELSIDTFSVRASFAASYHDLADEPRHAAAARLFRLLGLLEGPDIAAPAAAALAGVSEQEAAMLLDTLVDAHLLRESPPGRFHMHDLMRLFARELAETNEPPQSRQEASLRILRHYRARTAQHPPKASPPEISQT</sequence>
<dbReference type="PROSITE" id="PS51755">
    <property type="entry name" value="OMPR_PHOB"/>
    <property type="match status" value="1"/>
</dbReference>
<evidence type="ECO:0000256" key="1">
    <source>
        <dbReference type="ARBA" id="ARBA00023015"/>
    </source>
</evidence>
<evidence type="ECO:0000259" key="6">
    <source>
        <dbReference type="PROSITE" id="PS51755"/>
    </source>
</evidence>
<evidence type="ECO:0000313" key="8">
    <source>
        <dbReference type="Proteomes" id="UP000694257"/>
    </source>
</evidence>
<dbReference type="EMBL" id="CP078145">
    <property type="protein sequence ID" value="QXN94189.1"/>
    <property type="molecule type" value="Genomic_DNA"/>
</dbReference>
<evidence type="ECO:0000256" key="2">
    <source>
        <dbReference type="ARBA" id="ARBA00023125"/>
    </source>
</evidence>
<evidence type="ECO:0000313" key="7">
    <source>
        <dbReference type="EMBL" id="QXN94189.1"/>
    </source>
</evidence>
<dbReference type="InterPro" id="IPR051677">
    <property type="entry name" value="AfsR-DnrI-RedD_regulator"/>
</dbReference>
<keyword evidence="1" id="KW-0805">Transcription regulation</keyword>
<gene>
    <name evidence="7" type="ORF">KV110_14665</name>
</gene>
<dbReference type="InterPro" id="IPR001867">
    <property type="entry name" value="OmpR/PhoB-type_DNA-bd"/>
</dbReference>
<keyword evidence="3" id="KW-0804">Transcription</keyword>
<evidence type="ECO:0000256" key="3">
    <source>
        <dbReference type="ARBA" id="ARBA00023163"/>
    </source>
</evidence>
<dbReference type="PANTHER" id="PTHR35807:SF1">
    <property type="entry name" value="TRANSCRIPTIONAL REGULATOR REDD"/>
    <property type="match status" value="1"/>
</dbReference>
<evidence type="ECO:0000256" key="4">
    <source>
        <dbReference type="PROSITE-ProRule" id="PRU01091"/>
    </source>
</evidence>
<dbReference type="SMART" id="SM00862">
    <property type="entry name" value="Trans_reg_C"/>
    <property type="match status" value="1"/>
</dbReference>
<reference evidence="7 8" key="1">
    <citation type="submission" date="2021-07" db="EMBL/GenBank/DDBJ databases">
        <title>Whole Genome Sequence of Nocardia Iowensis.</title>
        <authorList>
            <person name="Lamm A."/>
            <person name="Collins-Fairclough A.M."/>
            <person name="Bunk B."/>
            <person name="Sproer C."/>
        </authorList>
    </citation>
    <scope>NUCLEOTIDE SEQUENCE [LARGE SCALE GENOMIC DNA]</scope>
    <source>
        <strain evidence="7 8">NRRL 5646</strain>
    </source>
</reference>
<dbReference type="RefSeq" id="WP_218476645.1">
    <property type="nucleotide sequence ID" value="NZ_BAABJN010000018.1"/>
</dbReference>
<keyword evidence="8" id="KW-1185">Reference proteome</keyword>
<feature type="DNA-binding region" description="OmpR/PhoB-type" evidence="4">
    <location>
        <begin position="34"/>
        <end position="137"/>
    </location>
</feature>
<name>A0ABX8RZC0_NOCIO</name>
<dbReference type="Pfam" id="PF00486">
    <property type="entry name" value="Trans_reg_C"/>
    <property type="match status" value="1"/>
</dbReference>
<accession>A0ABX8RZC0</accession>
<proteinExistence type="predicted"/>